<evidence type="ECO:0000313" key="1">
    <source>
        <dbReference type="EMBL" id="QDH71128.1"/>
    </source>
</evidence>
<dbReference type="Proteomes" id="UP000317199">
    <property type="component" value="Chromosome"/>
</dbReference>
<evidence type="ECO:0000313" key="2">
    <source>
        <dbReference type="Proteomes" id="UP000317199"/>
    </source>
</evidence>
<name>A0A514BUP2_9GAMM</name>
<organism evidence="1 2">
    <name type="scientific">Marilutibacter alkalisoli</name>
    <dbReference type="NCBI Taxonomy" id="2591633"/>
    <lineage>
        <taxon>Bacteria</taxon>
        <taxon>Pseudomonadati</taxon>
        <taxon>Pseudomonadota</taxon>
        <taxon>Gammaproteobacteria</taxon>
        <taxon>Lysobacterales</taxon>
        <taxon>Lysobacteraceae</taxon>
        <taxon>Marilutibacter</taxon>
    </lineage>
</organism>
<protein>
    <submittedName>
        <fullName evidence="1">Uncharacterized protein</fullName>
    </submittedName>
</protein>
<dbReference type="AlphaFoldDB" id="A0A514BUP2"/>
<dbReference type="OrthoDB" id="9793058at2"/>
<sequence length="62" mass="6542">MGTPVRAYWGCRDPSATPGGGSAVAAAFARTADLLERRLQRLLALTLATMEPATLARELNAI</sequence>
<dbReference type="RefSeq" id="WP_141624460.1">
    <property type="nucleotide sequence ID" value="NZ_CP041242.1"/>
</dbReference>
<dbReference type="KEGG" id="lyj:FKV23_14305"/>
<reference evidence="1 2" key="1">
    <citation type="submission" date="2019-06" db="EMBL/GenBank/DDBJ databases">
        <title>Lysobacter alkalisoli sp. nov. isolated from saline-alkali soil.</title>
        <authorList>
            <person name="Sun J.-Q."/>
            <person name="Xu L."/>
        </authorList>
    </citation>
    <scope>NUCLEOTIDE SEQUENCE [LARGE SCALE GENOMIC DNA]</scope>
    <source>
        <strain evidence="1 2">SJ-36</strain>
    </source>
</reference>
<proteinExistence type="predicted"/>
<dbReference type="EMBL" id="CP041242">
    <property type="protein sequence ID" value="QDH71128.1"/>
    <property type="molecule type" value="Genomic_DNA"/>
</dbReference>
<keyword evidence="2" id="KW-1185">Reference proteome</keyword>
<gene>
    <name evidence="1" type="ORF">FKV23_14305</name>
</gene>
<accession>A0A514BUP2</accession>